<dbReference type="GeneID" id="8513528"/>
<evidence type="ECO:0000259" key="1">
    <source>
        <dbReference type="SMART" id="SM00327"/>
    </source>
</evidence>
<dbReference type="EMBL" id="CP001787">
    <property type="protein sequence ID" value="ACX73046.1"/>
    <property type="molecule type" value="Genomic_DNA"/>
</dbReference>
<dbReference type="SMART" id="SM00327">
    <property type="entry name" value="VWA"/>
    <property type="match status" value="1"/>
</dbReference>
<dbReference type="InterPro" id="IPR036465">
    <property type="entry name" value="vWFA_dom_sf"/>
</dbReference>
<dbReference type="PANTHER" id="PTHR36846:SF1">
    <property type="entry name" value="PROTEIN VIAA"/>
    <property type="match status" value="1"/>
</dbReference>
<dbReference type="PANTHER" id="PTHR36846">
    <property type="entry name" value="PROTEIN VIAA"/>
    <property type="match status" value="1"/>
</dbReference>
<dbReference type="AlphaFoldDB" id="C9RHJ4"/>
<dbReference type="HOGENOM" id="CLU_036888_0_0_2"/>
<keyword evidence="3" id="KW-1185">Reference proteome</keyword>
<name>C9RHJ4_METVM</name>
<dbReference type="KEGG" id="mvu:Metvu_1188"/>
<dbReference type="eggNOG" id="arCOG00442">
    <property type="taxonomic scope" value="Archaea"/>
</dbReference>
<gene>
    <name evidence="2" type="ordered locus">Metvu_1188</name>
</gene>
<feature type="domain" description="VWFA" evidence="1">
    <location>
        <begin position="224"/>
        <end position="383"/>
    </location>
</feature>
<dbReference type="Proteomes" id="UP000002063">
    <property type="component" value="Chromosome"/>
</dbReference>
<proteinExistence type="predicted"/>
<accession>C9RHJ4</accession>
<evidence type="ECO:0000313" key="3">
    <source>
        <dbReference type="Proteomes" id="UP000002063"/>
    </source>
</evidence>
<reference evidence="2" key="1">
    <citation type="submission" date="2009-10" db="EMBL/GenBank/DDBJ databases">
        <title>Complete sequence of chromosome of Methanocaldococcus vulcanius M7.</title>
        <authorList>
            <consortium name="US DOE Joint Genome Institute"/>
            <person name="Lucas S."/>
            <person name="Copeland A."/>
            <person name="Lapidus A."/>
            <person name="Glavina del Rio T."/>
            <person name="Dalin E."/>
            <person name="Tice H."/>
            <person name="Bruce D."/>
            <person name="Goodwin L."/>
            <person name="Pitluck S."/>
            <person name="Lcollab F.I."/>
            <person name="Brettin T."/>
            <person name="Detter J.C."/>
            <person name="Han C."/>
            <person name="Tapia R."/>
            <person name="Kuske C.R."/>
            <person name="Schmutz J."/>
            <person name="Larimer F."/>
            <person name="Land M."/>
            <person name="Hauser L."/>
            <person name="Kyrpides N."/>
            <person name="Ovchinikova G."/>
            <person name="Sieprawska-Lupa M."/>
            <person name="Whitman W.B."/>
            <person name="Woyke T."/>
        </authorList>
    </citation>
    <scope>NUCLEOTIDE SEQUENCE [LARGE SCALE GENOMIC DNA]</scope>
    <source>
        <strain evidence="2">M7</strain>
    </source>
</reference>
<dbReference type="STRING" id="579137.Metvu_1188"/>
<organism evidence="2 3">
    <name type="scientific">Methanocaldococcus vulcanius (strain ATCC 700851 / DSM 12094 / M7)</name>
    <name type="common">Methanococcus vulcanius</name>
    <dbReference type="NCBI Taxonomy" id="579137"/>
    <lineage>
        <taxon>Archaea</taxon>
        <taxon>Methanobacteriati</taxon>
        <taxon>Methanobacteriota</taxon>
        <taxon>Methanomada group</taxon>
        <taxon>Methanococci</taxon>
        <taxon>Methanococcales</taxon>
        <taxon>Methanocaldococcaceae</taxon>
        <taxon>Methanocaldococcus</taxon>
    </lineage>
</organism>
<dbReference type="CDD" id="cd01462">
    <property type="entry name" value="VWA_YIEM_type"/>
    <property type="match status" value="1"/>
</dbReference>
<dbReference type="SUPFAM" id="SSF53300">
    <property type="entry name" value="vWA-like"/>
    <property type="match status" value="1"/>
</dbReference>
<dbReference type="InterPro" id="IPR002035">
    <property type="entry name" value="VWF_A"/>
</dbReference>
<sequence length="383" mass="44970">MIIKYDKYDKMVWERCKDKITFHISEKDTEIIFYLFFKYEVELLDDSEIIRKIINDRKFKHIKTITTLDENYSIIATEFFCEKFKELKEKSREEDLSDIFDELESYMENISYSLGCFGSGCGYRSYTDPTKKLELAEKLLKNKKLKEFIKLLGTFRRISLKKAKRRIKHFSGEKYSTTCGNSLTNLLSCEYKNFTDEMLFVDLLRRYNENKLLNYKILDNIKNHGDFVICLDLSGSMRGNKEIWAKAVSLCLIEASLKRGKRCVVIIFDDGVRETKIFEKNIHFKEVLDFASVFYGGGTNFEKPLREALKFNGDVVFITDGECEIPLDMLNEIKKEKEKKEIKIYSLCINTKPTITLKNISDVVLTIYELNSKVAEQIFDMII</sequence>
<dbReference type="Gene3D" id="3.40.50.410">
    <property type="entry name" value="von Willebrand factor, type A domain"/>
    <property type="match status" value="1"/>
</dbReference>
<dbReference type="GO" id="GO:0005829">
    <property type="term" value="C:cytosol"/>
    <property type="evidence" value="ECO:0007669"/>
    <property type="project" value="TreeGrafter"/>
</dbReference>
<dbReference type="RefSeq" id="WP_015733266.1">
    <property type="nucleotide sequence ID" value="NC_013407.1"/>
</dbReference>
<protein>
    <submittedName>
        <fullName evidence="2">von Willebrand factor type A</fullName>
    </submittedName>
</protein>
<evidence type="ECO:0000313" key="2">
    <source>
        <dbReference type="EMBL" id="ACX73046.1"/>
    </source>
</evidence>